<reference evidence="1" key="1">
    <citation type="submission" date="2013-05" db="EMBL/GenBank/DDBJ databases">
        <authorList>
            <person name="Yim A.K.Y."/>
            <person name="Chan T.F."/>
            <person name="Ji K.M."/>
            <person name="Liu X.Y."/>
            <person name="Zhou J.W."/>
            <person name="Li R.Q."/>
            <person name="Yang K.Y."/>
            <person name="Li J."/>
            <person name="Li M."/>
            <person name="Law P.T.W."/>
            <person name="Wu Y.L."/>
            <person name="Cai Z.L."/>
            <person name="Qin H."/>
            <person name="Bao Y."/>
            <person name="Leung R.K.K."/>
            <person name="Ng P.K.S."/>
            <person name="Zou J."/>
            <person name="Zhong X.J."/>
            <person name="Ran P.X."/>
            <person name="Zhong N.S."/>
            <person name="Liu Z.G."/>
            <person name="Tsui S.K.W."/>
        </authorList>
    </citation>
    <scope>NUCLEOTIDE SEQUENCE</scope>
    <source>
        <strain evidence="1">Derf</strain>
        <tissue evidence="1">Whole organism</tissue>
    </source>
</reference>
<evidence type="ECO:0000313" key="1">
    <source>
        <dbReference type="EMBL" id="KAH9522493.1"/>
    </source>
</evidence>
<sequence>MAITVLEISLSSHQPSLVMPKFFTIKNSTICSLNINIHHKLLIIVIFQIDLEFRDSPTKRMCCSLTSDHIYT</sequence>
<protein>
    <submittedName>
        <fullName evidence="1">Uncharacterized protein</fullName>
    </submittedName>
</protein>
<dbReference type="Proteomes" id="UP000790347">
    <property type="component" value="Unassembled WGS sequence"/>
</dbReference>
<reference evidence="1" key="2">
    <citation type="journal article" date="2022" name="Res Sq">
        <title>Comparative Genomics Reveals Insights into the Divergent Evolution of Astigmatic Mites and Household Pest Adaptations.</title>
        <authorList>
            <person name="Xiong Q."/>
            <person name="Wan A.T.-Y."/>
            <person name="Liu X.-Y."/>
            <person name="Fung C.S.-H."/>
            <person name="Xiao X."/>
            <person name="Malainual N."/>
            <person name="Hou J."/>
            <person name="Wang L."/>
            <person name="Wang M."/>
            <person name="Yang K."/>
            <person name="Cui Y."/>
            <person name="Leung E."/>
            <person name="Nong W."/>
            <person name="Shin S.-K."/>
            <person name="Au S."/>
            <person name="Jeong K.Y."/>
            <person name="Chew F.T."/>
            <person name="Hui J."/>
            <person name="Leung T.F."/>
            <person name="Tungtrongchitr A."/>
            <person name="Zhong N."/>
            <person name="Liu Z."/>
            <person name="Tsui S."/>
        </authorList>
    </citation>
    <scope>NUCLEOTIDE SEQUENCE</scope>
    <source>
        <strain evidence="1">Derf</strain>
        <tissue evidence="1">Whole organism</tissue>
    </source>
</reference>
<comment type="caution">
    <text evidence="1">The sequence shown here is derived from an EMBL/GenBank/DDBJ whole genome shotgun (WGS) entry which is preliminary data.</text>
</comment>
<organism evidence="1 2">
    <name type="scientific">Dermatophagoides farinae</name>
    <name type="common">American house dust mite</name>
    <dbReference type="NCBI Taxonomy" id="6954"/>
    <lineage>
        <taxon>Eukaryota</taxon>
        <taxon>Metazoa</taxon>
        <taxon>Ecdysozoa</taxon>
        <taxon>Arthropoda</taxon>
        <taxon>Chelicerata</taxon>
        <taxon>Arachnida</taxon>
        <taxon>Acari</taxon>
        <taxon>Acariformes</taxon>
        <taxon>Sarcoptiformes</taxon>
        <taxon>Astigmata</taxon>
        <taxon>Psoroptidia</taxon>
        <taxon>Analgoidea</taxon>
        <taxon>Pyroglyphidae</taxon>
        <taxon>Dermatophagoidinae</taxon>
        <taxon>Dermatophagoides</taxon>
    </lineage>
</organism>
<proteinExistence type="predicted"/>
<name>A0A922I730_DERFA</name>
<gene>
    <name evidence="1" type="ORF">DERF_006059</name>
</gene>
<accession>A0A922I730</accession>
<dbReference type="EMBL" id="ASGP02000002">
    <property type="protein sequence ID" value="KAH9522493.1"/>
    <property type="molecule type" value="Genomic_DNA"/>
</dbReference>
<evidence type="ECO:0000313" key="2">
    <source>
        <dbReference type="Proteomes" id="UP000790347"/>
    </source>
</evidence>
<keyword evidence="2" id="KW-1185">Reference proteome</keyword>
<dbReference type="AlphaFoldDB" id="A0A922I730"/>